<name>A0A1G7Y670_9FLAO</name>
<evidence type="ECO:0000313" key="2">
    <source>
        <dbReference type="EMBL" id="SDG91978.1"/>
    </source>
</evidence>
<accession>A0A1G7Y670</accession>
<dbReference type="GO" id="GO:0016740">
    <property type="term" value="F:transferase activity"/>
    <property type="evidence" value="ECO:0007669"/>
    <property type="project" value="UniProtKB-KW"/>
</dbReference>
<dbReference type="STRING" id="262004.SAMN04489796_101934"/>
<dbReference type="Gene3D" id="3.90.550.10">
    <property type="entry name" value="Spore Coat Polysaccharide Biosynthesis Protein SpsA, Chain A"/>
    <property type="match status" value="1"/>
</dbReference>
<dbReference type="SUPFAM" id="SSF53448">
    <property type="entry name" value="Nucleotide-diphospho-sugar transferases"/>
    <property type="match status" value="1"/>
</dbReference>
<evidence type="ECO:0000313" key="3">
    <source>
        <dbReference type="Proteomes" id="UP000199492"/>
    </source>
</evidence>
<dbReference type="AlphaFoldDB" id="A0A1G7Y670"/>
<dbReference type="Proteomes" id="UP000199492">
    <property type="component" value="Unassembled WGS sequence"/>
</dbReference>
<reference evidence="3" key="1">
    <citation type="submission" date="2016-10" db="EMBL/GenBank/DDBJ databases">
        <authorList>
            <person name="Varghese N."/>
            <person name="Submissions S."/>
        </authorList>
    </citation>
    <scope>NUCLEOTIDE SEQUENCE [LARGE SCALE GENOMIC DNA]</scope>
    <source>
        <strain evidence="3">DSM 15363</strain>
    </source>
</reference>
<dbReference type="Pfam" id="PF00535">
    <property type="entry name" value="Glycos_transf_2"/>
    <property type="match status" value="1"/>
</dbReference>
<gene>
    <name evidence="2" type="ORF">SAMN04489796_101934</name>
</gene>
<dbReference type="OrthoDB" id="1134820at2"/>
<keyword evidence="2" id="KW-0808">Transferase</keyword>
<keyword evidence="3" id="KW-1185">Reference proteome</keyword>
<sequence>MKLGIIIIFHNNETEIDKVFFIKQIQLSDTIELCLVDNESKDGTLNVLNDIKEACATQVSVIEIKKKASEEAAKRAGARYMFNQFNLKHLGFVNAANVIIEDSEHLNVVIEKFYNNKEAIIKFNRLTIEQQEVKQTLFKRIFSVIDYLKKINNSPQLNYQ</sequence>
<protein>
    <submittedName>
        <fullName evidence="2">Glycosyl transferase family 2</fullName>
    </submittedName>
</protein>
<dbReference type="RefSeq" id="WP_092466398.1">
    <property type="nucleotide sequence ID" value="NZ_FNCZ01000001.1"/>
</dbReference>
<proteinExistence type="predicted"/>
<organism evidence="2 3">
    <name type="scientific">Winogradskyella thalassocola</name>
    <dbReference type="NCBI Taxonomy" id="262004"/>
    <lineage>
        <taxon>Bacteria</taxon>
        <taxon>Pseudomonadati</taxon>
        <taxon>Bacteroidota</taxon>
        <taxon>Flavobacteriia</taxon>
        <taxon>Flavobacteriales</taxon>
        <taxon>Flavobacteriaceae</taxon>
        <taxon>Winogradskyella</taxon>
    </lineage>
</organism>
<dbReference type="EMBL" id="FNCZ01000001">
    <property type="protein sequence ID" value="SDG91978.1"/>
    <property type="molecule type" value="Genomic_DNA"/>
</dbReference>
<dbReference type="InterPro" id="IPR001173">
    <property type="entry name" value="Glyco_trans_2-like"/>
</dbReference>
<feature type="domain" description="Glycosyltransferase 2-like" evidence="1">
    <location>
        <begin position="5"/>
        <end position="148"/>
    </location>
</feature>
<evidence type="ECO:0000259" key="1">
    <source>
        <dbReference type="Pfam" id="PF00535"/>
    </source>
</evidence>
<dbReference type="InterPro" id="IPR029044">
    <property type="entry name" value="Nucleotide-diphossugar_trans"/>
</dbReference>